<dbReference type="FunFam" id="2.40.10.10:FF:000068">
    <property type="entry name" value="transmembrane protease serine 2"/>
    <property type="match status" value="1"/>
</dbReference>
<evidence type="ECO:0000313" key="9">
    <source>
        <dbReference type="EMBL" id="OXA60754.1"/>
    </source>
</evidence>
<evidence type="ECO:0000256" key="2">
    <source>
        <dbReference type="ARBA" id="ARBA00022670"/>
    </source>
</evidence>
<dbReference type="InterPro" id="IPR033116">
    <property type="entry name" value="TRYPSIN_SER"/>
</dbReference>
<keyword evidence="3 6" id="KW-0378">Hydrolase</keyword>
<keyword evidence="4 6" id="KW-0720">Serine protease</keyword>
<dbReference type="InterPro" id="IPR018114">
    <property type="entry name" value="TRYPSIN_HIS"/>
</dbReference>
<keyword evidence="2 6" id="KW-0645">Protease</keyword>
<dbReference type="STRING" id="158441.A0A226EUK9"/>
<organism evidence="9 10">
    <name type="scientific">Folsomia candida</name>
    <name type="common">Springtail</name>
    <dbReference type="NCBI Taxonomy" id="158441"/>
    <lineage>
        <taxon>Eukaryota</taxon>
        <taxon>Metazoa</taxon>
        <taxon>Ecdysozoa</taxon>
        <taxon>Arthropoda</taxon>
        <taxon>Hexapoda</taxon>
        <taxon>Collembola</taxon>
        <taxon>Entomobryomorpha</taxon>
        <taxon>Isotomoidea</taxon>
        <taxon>Isotomidae</taxon>
        <taxon>Proisotominae</taxon>
        <taxon>Folsomia</taxon>
    </lineage>
</organism>
<name>A0A226EUK9_FOLCA</name>
<proteinExistence type="predicted"/>
<evidence type="ECO:0000259" key="8">
    <source>
        <dbReference type="PROSITE" id="PS50240"/>
    </source>
</evidence>
<dbReference type="InterPro" id="IPR043504">
    <property type="entry name" value="Peptidase_S1_PA_chymotrypsin"/>
</dbReference>
<evidence type="ECO:0000256" key="3">
    <source>
        <dbReference type="ARBA" id="ARBA00022801"/>
    </source>
</evidence>
<comment type="caution">
    <text evidence="9">The sequence shown here is derived from an EMBL/GenBank/DDBJ whole genome shotgun (WGS) entry which is preliminary data.</text>
</comment>
<gene>
    <name evidence="9" type="ORF">Fcan01_06018</name>
</gene>
<dbReference type="SMART" id="SM00020">
    <property type="entry name" value="Tryp_SPc"/>
    <property type="match status" value="1"/>
</dbReference>
<feature type="domain" description="Peptidase S1" evidence="8">
    <location>
        <begin position="36"/>
        <end position="286"/>
    </location>
</feature>
<keyword evidence="5" id="KW-1015">Disulfide bond</keyword>
<evidence type="ECO:0000256" key="7">
    <source>
        <dbReference type="SAM" id="SignalP"/>
    </source>
</evidence>
<dbReference type="PROSITE" id="PS00135">
    <property type="entry name" value="TRYPSIN_SER"/>
    <property type="match status" value="1"/>
</dbReference>
<feature type="chain" id="PRO_5012217746" evidence="7">
    <location>
        <begin position="27"/>
        <end position="286"/>
    </location>
</feature>
<dbReference type="Proteomes" id="UP000198287">
    <property type="component" value="Unassembled WGS sequence"/>
</dbReference>
<evidence type="ECO:0000313" key="10">
    <source>
        <dbReference type="Proteomes" id="UP000198287"/>
    </source>
</evidence>
<protein>
    <submittedName>
        <fullName evidence="9">Plasma kallikrein</fullName>
    </submittedName>
</protein>
<dbReference type="EMBL" id="LNIX01000002">
    <property type="protein sequence ID" value="OXA60754.1"/>
    <property type="molecule type" value="Genomic_DNA"/>
</dbReference>
<dbReference type="GO" id="GO:0004252">
    <property type="term" value="F:serine-type endopeptidase activity"/>
    <property type="evidence" value="ECO:0007669"/>
    <property type="project" value="InterPro"/>
</dbReference>
<reference evidence="9 10" key="1">
    <citation type="submission" date="2015-12" db="EMBL/GenBank/DDBJ databases">
        <title>The genome of Folsomia candida.</title>
        <authorList>
            <person name="Faddeeva A."/>
            <person name="Derks M.F."/>
            <person name="Anvar Y."/>
            <person name="Smit S."/>
            <person name="Van Straalen N."/>
            <person name="Roelofs D."/>
        </authorList>
    </citation>
    <scope>NUCLEOTIDE SEQUENCE [LARGE SCALE GENOMIC DNA]</scope>
    <source>
        <strain evidence="9 10">VU population</strain>
        <tissue evidence="9">Whole body</tissue>
    </source>
</reference>
<sequence length="286" mass="31067">MMRLQILAEFSCFLLTIGFVFQGASGTGLVIGNPLIVGGDNATVGEFPYQVSIKVWEVNNISLNMHFCGGFIVDELHVVTAAHCLRDFPVTLMEVVAGASNMKVNESTQQYRDLRRGVMHPLYNRTTSSHDAGVITLAEPLEWTEWVQPIPLRPVGTPLPEMIRCVNTGWGSSHPDGISFPLPDVLQKVELVTYPWEFCRQAYQDDKNVDESMMCAGWPFEDGHGACSGDSGGPLVCFEDGVTPQLAGIVSWGPVLPCGLAAFPGVFADVSHPTVGAFLAEEIARP</sequence>
<keyword evidence="10" id="KW-1185">Reference proteome</keyword>
<dbReference type="PROSITE" id="PS50240">
    <property type="entry name" value="TRYPSIN_DOM"/>
    <property type="match status" value="1"/>
</dbReference>
<comment type="subcellular location">
    <subcellularLocation>
        <location evidence="1">Secreted</location>
        <location evidence="1">Extracellular space</location>
    </subcellularLocation>
</comment>
<dbReference type="FunFam" id="2.40.10.10:FF:000036">
    <property type="entry name" value="Trypsin beta"/>
    <property type="match status" value="1"/>
</dbReference>
<dbReference type="PROSITE" id="PS00134">
    <property type="entry name" value="TRYPSIN_HIS"/>
    <property type="match status" value="1"/>
</dbReference>
<feature type="signal peptide" evidence="7">
    <location>
        <begin position="1"/>
        <end position="26"/>
    </location>
</feature>
<keyword evidence="7" id="KW-0732">Signal</keyword>
<dbReference type="SUPFAM" id="SSF50494">
    <property type="entry name" value="Trypsin-like serine proteases"/>
    <property type="match status" value="1"/>
</dbReference>
<dbReference type="PRINTS" id="PR00722">
    <property type="entry name" value="CHYMOTRYPSIN"/>
</dbReference>
<dbReference type="PANTHER" id="PTHR24252">
    <property type="entry name" value="ACROSIN-RELATED"/>
    <property type="match status" value="1"/>
</dbReference>
<dbReference type="InterPro" id="IPR001254">
    <property type="entry name" value="Trypsin_dom"/>
</dbReference>
<evidence type="ECO:0000256" key="5">
    <source>
        <dbReference type="ARBA" id="ARBA00023157"/>
    </source>
</evidence>
<dbReference type="Pfam" id="PF00089">
    <property type="entry name" value="Trypsin"/>
    <property type="match status" value="1"/>
</dbReference>
<dbReference type="GO" id="GO:0006508">
    <property type="term" value="P:proteolysis"/>
    <property type="evidence" value="ECO:0007669"/>
    <property type="project" value="UniProtKB-KW"/>
</dbReference>
<dbReference type="PANTHER" id="PTHR24252:SF7">
    <property type="entry name" value="HYALIN"/>
    <property type="match status" value="1"/>
</dbReference>
<evidence type="ECO:0000256" key="6">
    <source>
        <dbReference type="RuleBase" id="RU363034"/>
    </source>
</evidence>
<dbReference type="GO" id="GO:0005576">
    <property type="term" value="C:extracellular region"/>
    <property type="evidence" value="ECO:0007669"/>
    <property type="project" value="UniProtKB-SubCell"/>
</dbReference>
<accession>A0A226EUK9</accession>
<evidence type="ECO:0000256" key="4">
    <source>
        <dbReference type="ARBA" id="ARBA00022825"/>
    </source>
</evidence>
<dbReference type="AlphaFoldDB" id="A0A226EUK9"/>
<dbReference type="InterPro" id="IPR009003">
    <property type="entry name" value="Peptidase_S1_PA"/>
</dbReference>
<dbReference type="OrthoDB" id="6755574at2759"/>
<dbReference type="Gene3D" id="2.40.10.10">
    <property type="entry name" value="Trypsin-like serine proteases"/>
    <property type="match status" value="1"/>
</dbReference>
<dbReference type="InterPro" id="IPR001314">
    <property type="entry name" value="Peptidase_S1A"/>
</dbReference>
<dbReference type="CDD" id="cd00190">
    <property type="entry name" value="Tryp_SPc"/>
    <property type="match status" value="1"/>
</dbReference>
<evidence type="ECO:0000256" key="1">
    <source>
        <dbReference type="ARBA" id="ARBA00004239"/>
    </source>
</evidence>